<accession>A0A852XI21</accession>
<proteinExistence type="predicted"/>
<dbReference type="Gene3D" id="3.30.420.60">
    <property type="entry name" value="eRF1 domain 2"/>
    <property type="match status" value="1"/>
</dbReference>
<dbReference type="AlphaFoldDB" id="A0A852XI21"/>
<sequence>MSRVVEVAPARYPRWRERFDANNPDGPQRVVAVETFDHDPLGLVLVRRGGYAIGLARGEVLTAHKTGTRYVQSRTAAGGWSQQRYARRRGNQADELVETVVRHLGRICPPGSAAGLVVGGDRALAGQVLLAPSLLPLADLPRRELWDLPDPRLTVLQDALGRGRAVRVTIDDPPSPAQLPG</sequence>
<reference evidence="2 3" key="1">
    <citation type="submission" date="2020-07" db="EMBL/GenBank/DDBJ databases">
        <title>Sequencing the genomes of 1000 actinobacteria strains.</title>
        <authorList>
            <person name="Klenk H.-P."/>
        </authorList>
    </citation>
    <scope>NUCLEOTIDE SEQUENCE [LARGE SCALE GENOMIC DNA]</scope>
    <source>
        <strain evidence="2 3">DSM 24723</strain>
    </source>
</reference>
<keyword evidence="3" id="KW-1185">Reference proteome</keyword>
<dbReference type="NCBIfam" id="NF041024">
    <property type="entry name" value="acVLRF1_NCBI"/>
    <property type="match status" value="1"/>
</dbReference>
<evidence type="ECO:0000313" key="2">
    <source>
        <dbReference type="EMBL" id="NYG38185.1"/>
    </source>
</evidence>
<organism evidence="2 3">
    <name type="scientific">Janibacter alkaliphilus</name>
    <dbReference type="NCBI Taxonomy" id="1069963"/>
    <lineage>
        <taxon>Bacteria</taxon>
        <taxon>Bacillati</taxon>
        <taxon>Actinomycetota</taxon>
        <taxon>Actinomycetes</taxon>
        <taxon>Micrococcales</taxon>
        <taxon>Intrasporangiaceae</taxon>
        <taxon>Janibacter</taxon>
    </lineage>
</organism>
<dbReference type="RefSeq" id="WP_179463421.1">
    <property type="nucleotide sequence ID" value="NZ_JACBZX010000001.1"/>
</dbReference>
<evidence type="ECO:0000313" key="3">
    <source>
        <dbReference type="Proteomes" id="UP000592181"/>
    </source>
</evidence>
<dbReference type="Proteomes" id="UP000592181">
    <property type="component" value="Unassembled WGS sequence"/>
</dbReference>
<feature type="domain" description="Actinobacteria/chloroflexi VLRF1 release factor" evidence="1">
    <location>
        <begin position="40"/>
        <end position="169"/>
    </location>
</feature>
<dbReference type="EMBL" id="JACBZX010000001">
    <property type="protein sequence ID" value="NYG38185.1"/>
    <property type="molecule type" value="Genomic_DNA"/>
</dbReference>
<protein>
    <recommendedName>
        <fullName evidence="1">Actinobacteria/chloroflexi VLRF1 release factor domain-containing protein</fullName>
    </recommendedName>
</protein>
<dbReference type="InterPro" id="IPR042226">
    <property type="entry name" value="eFR1_2_sf"/>
</dbReference>
<dbReference type="Pfam" id="PF18859">
    <property type="entry name" value="acVLRF1"/>
    <property type="match status" value="1"/>
</dbReference>
<name>A0A852XI21_9MICO</name>
<comment type="caution">
    <text evidence="2">The sequence shown here is derived from an EMBL/GenBank/DDBJ whole genome shotgun (WGS) entry which is preliminary data.</text>
</comment>
<dbReference type="SUPFAM" id="SSF53137">
    <property type="entry name" value="Translational machinery components"/>
    <property type="match status" value="1"/>
</dbReference>
<evidence type="ECO:0000259" key="1">
    <source>
        <dbReference type="Pfam" id="PF18859"/>
    </source>
</evidence>
<gene>
    <name evidence="2" type="ORF">BJY28_002654</name>
</gene>
<dbReference type="InterPro" id="IPR040783">
    <property type="entry name" value="VLRF1"/>
</dbReference>